<dbReference type="HOGENOM" id="CLU_2703973_0_0_6"/>
<evidence type="ECO:0000256" key="1">
    <source>
        <dbReference type="SAM" id="SignalP"/>
    </source>
</evidence>
<proteinExistence type="predicted"/>
<reference evidence="2" key="1">
    <citation type="submission" date="2013-07" db="EMBL/GenBank/DDBJ databases">
        <title>Sub-species coevolution in mutualistic symbiosis.</title>
        <authorList>
            <person name="Murfin K."/>
            <person name="Klassen J."/>
            <person name="Lee M."/>
            <person name="Forst S."/>
            <person name="Stock P."/>
            <person name="Goodrich-Blair H."/>
        </authorList>
    </citation>
    <scope>NUCLEOTIDE SEQUENCE [LARGE SCALE GENOMIC DNA]</scope>
    <source>
        <strain evidence="2">Intermedium</strain>
    </source>
</reference>
<name>A0A077QA04_XENBV</name>
<dbReference type="Proteomes" id="UP000028480">
    <property type="component" value="Unassembled WGS sequence"/>
</dbReference>
<keyword evidence="1" id="KW-0732">Signal</keyword>
<evidence type="ECO:0000313" key="3">
    <source>
        <dbReference type="Proteomes" id="UP000028480"/>
    </source>
</evidence>
<comment type="caution">
    <text evidence="2">The sequence shown here is derived from an EMBL/GenBank/DDBJ whole genome shotgun (WGS) entry which is preliminary data.</text>
</comment>
<feature type="signal peptide" evidence="1">
    <location>
        <begin position="1"/>
        <end position="31"/>
    </location>
</feature>
<gene>
    <name evidence="2" type="ORF">XBI1_2350002</name>
</gene>
<sequence>MVQKIPSLRFSRAKSAIIGLLSLLFSFPGQTTPEDQQAQKLAELTTQWGQLTQSQSPGEAAKTLAAISYHLVA</sequence>
<organism evidence="2 3">
    <name type="scientific">Xenorhabdus bovienii str. Intermedium</name>
    <dbReference type="NCBI Taxonomy" id="1379677"/>
    <lineage>
        <taxon>Bacteria</taxon>
        <taxon>Pseudomonadati</taxon>
        <taxon>Pseudomonadota</taxon>
        <taxon>Gammaproteobacteria</taxon>
        <taxon>Enterobacterales</taxon>
        <taxon>Morganellaceae</taxon>
        <taxon>Xenorhabdus</taxon>
    </lineage>
</organism>
<protein>
    <submittedName>
        <fullName evidence="2">Uncharacterized protein</fullName>
    </submittedName>
</protein>
<accession>A0A077QA04</accession>
<dbReference type="AlphaFoldDB" id="A0A077QA04"/>
<dbReference type="EMBL" id="CBTB010000152">
    <property type="protein sequence ID" value="CDH33072.1"/>
    <property type="molecule type" value="Genomic_DNA"/>
</dbReference>
<evidence type="ECO:0000313" key="2">
    <source>
        <dbReference type="EMBL" id="CDH33072.1"/>
    </source>
</evidence>
<feature type="chain" id="PRO_5001722560" evidence="1">
    <location>
        <begin position="32"/>
        <end position="73"/>
    </location>
</feature>